<gene>
    <name evidence="1" type="ORF">PSACC_01805</name>
</gene>
<accession>A0A2H9TKZ6</accession>
<reference evidence="1 2" key="1">
    <citation type="submission" date="2016-10" db="EMBL/GenBank/DDBJ databases">
        <title>The genome of Paramicrosporidium saccamoebae is the missing link in understanding Cryptomycota and Microsporidia evolution.</title>
        <authorList>
            <person name="Quandt C.A."/>
            <person name="Beaudet D."/>
            <person name="Corsaro D."/>
            <person name="Michel R."/>
            <person name="Corradi N."/>
            <person name="James T."/>
        </authorList>
    </citation>
    <scope>NUCLEOTIDE SEQUENCE [LARGE SCALE GENOMIC DNA]</scope>
    <source>
        <strain evidence="1 2">KSL3</strain>
    </source>
</reference>
<proteinExistence type="predicted"/>
<keyword evidence="2" id="KW-1185">Reference proteome</keyword>
<dbReference type="EMBL" id="MTSL01000126">
    <property type="protein sequence ID" value="PJF18406.1"/>
    <property type="molecule type" value="Genomic_DNA"/>
</dbReference>
<name>A0A2H9TKZ6_9FUNG</name>
<protein>
    <submittedName>
        <fullName evidence="1">Uncharacterized protein</fullName>
    </submittedName>
</protein>
<organism evidence="1 2">
    <name type="scientific">Paramicrosporidium saccamoebae</name>
    <dbReference type="NCBI Taxonomy" id="1246581"/>
    <lineage>
        <taxon>Eukaryota</taxon>
        <taxon>Fungi</taxon>
        <taxon>Fungi incertae sedis</taxon>
        <taxon>Cryptomycota</taxon>
        <taxon>Cryptomycota incertae sedis</taxon>
        <taxon>Paramicrosporidium</taxon>
    </lineage>
</organism>
<comment type="caution">
    <text evidence="1">The sequence shown here is derived from an EMBL/GenBank/DDBJ whole genome shotgun (WGS) entry which is preliminary data.</text>
</comment>
<evidence type="ECO:0000313" key="2">
    <source>
        <dbReference type="Proteomes" id="UP000240830"/>
    </source>
</evidence>
<sequence>MLRRGRQYTVNSRNLVLDLLVDLSRRVAHLEGQVRVLSETQRKLQSVQTLLQFGEHFKSLHLQLIKRGGIEDPTMRRALRRHGISVTDVLRLAEICQKRNEVAHPTSVPDLTDTDVEIVRLFVKIQGFLKATETKL</sequence>
<dbReference type="AlphaFoldDB" id="A0A2H9TKZ6"/>
<evidence type="ECO:0000313" key="1">
    <source>
        <dbReference type="EMBL" id="PJF18406.1"/>
    </source>
</evidence>
<dbReference type="Proteomes" id="UP000240830">
    <property type="component" value="Unassembled WGS sequence"/>
</dbReference>